<accession>A0ABR9FPG9</accession>
<dbReference type="RefSeq" id="WP_192542326.1">
    <property type="nucleotide sequence ID" value="NZ_RRZA01000050.1"/>
</dbReference>
<protein>
    <recommendedName>
        <fullName evidence="1">DUF6795 domain-containing protein</fullName>
    </recommendedName>
</protein>
<evidence type="ECO:0000259" key="1">
    <source>
        <dbReference type="Pfam" id="PF20598"/>
    </source>
</evidence>
<comment type="caution">
    <text evidence="2">The sequence shown here is derived from an EMBL/GenBank/DDBJ whole genome shotgun (WGS) entry which is preliminary data.</text>
</comment>
<dbReference type="Proteomes" id="UP000707245">
    <property type="component" value="Unassembled WGS sequence"/>
</dbReference>
<feature type="domain" description="DUF6795" evidence="1">
    <location>
        <begin position="47"/>
        <end position="150"/>
    </location>
</feature>
<dbReference type="InterPro" id="IPR046474">
    <property type="entry name" value="DUF6795"/>
</dbReference>
<evidence type="ECO:0000313" key="2">
    <source>
        <dbReference type="EMBL" id="MBE0458709.1"/>
    </source>
</evidence>
<gene>
    <name evidence="2" type="ORF">EI167_14900</name>
</gene>
<dbReference type="EMBL" id="RRZA01000050">
    <property type="protein sequence ID" value="MBE0458709.1"/>
    <property type="molecule type" value="Genomic_DNA"/>
</dbReference>
<keyword evidence="3" id="KW-1185">Reference proteome</keyword>
<name>A0ABR9FPG9_9GAMM</name>
<dbReference type="Pfam" id="PF20598">
    <property type="entry name" value="DUF6795"/>
    <property type="match status" value="1"/>
</dbReference>
<sequence>MNKSSYSPRFITLFILVCVIIFPAISQGEDMFSWFKKKKEVFLSPEVNGIVTKNGTPVANLEIIRSLIYIDEKVHRDTVSTDQNGRFHFSKKTILSSIPNKLIVENRVSQEIFIENNDALIPLWIATQSGIDEVPEYSKKLSLLNCEITNPHVVFEFRNQKNIHRNYVAQSICRWEEDFLPYKLLKDGKEYQINNYDLTDLTER</sequence>
<organism evidence="2 3">
    <name type="scientific">Pseudoalteromonas prydzensis</name>
    <dbReference type="NCBI Taxonomy" id="182141"/>
    <lineage>
        <taxon>Bacteria</taxon>
        <taxon>Pseudomonadati</taxon>
        <taxon>Pseudomonadota</taxon>
        <taxon>Gammaproteobacteria</taxon>
        <taxon>Alteromonadales</taxon>
        <taxon>Pseudoalteromonadaceae</taxon>
        <taxon>Pseudoalteromonas</taxon>
    </lineage>
</organism>
<reference evidence="2 3" key="1">
    <citation type="submission" date="2020-07" db="EMBL/GenBank/DDBJ databases">
        <title>Halophilic bacteria isolated from french cheeses.</title>
        <authorList>
            <person name="Kothe C.I."/>
            <person name="Farah-Kraiem B."/>
            <person name="Renault P."/>
            <person name="Dridi B."/>
        </authorList>
    </citation>
    <scope>NUCLEOTIDE SEQUENCE [LARGE SCALE GENOMIC DNA]</scope>
    <source>
        <strain evidence="2 3">FME14</strain>
    </source>
</reference>
<evidence type="ECO:0000313" key="3">
    <source>
        <dbReference type="Proteomes" id="UP000707245"/>
    </source>
</evidence>
<proteinExistence type="predicted"/>